<dbReference type="EMBL" id="APAU02000088">
    <property type="protein sequence ID" value="EUB57286.1"/>
    <property type="molecule type" value="Genomic_DNA"/>
</dbReference>
<evidence type="ECO:0000313" key="9">
    <source>
        <dbReference type="EMBL" id="CDS18796.1"/>
    </source>
</evidence>
<dbReference type="EMBL" id="LK028578">
    <property type="protein sequence ID" value="CDS18796.1"/>
    <property type="molecule type" value="Genomic_DNA"/>
</dbReference>
<keyword evidence="3" id="KW-0805">Transcription regulation</keyword>
<dbReference type="OMA" id="HEDTITQ"/>
<dbReference type="RefSeq" id="XP_024348482.1">
    <property type="nucleotide sequence ID" value="XM_024497071.1"/>
</dbReference>
<evidence type="ECO:0000256" key="7">
    <source>
        <dbReference type="SAM" id="MobiDB-lite"/>
    </source>
</evidence>
<dbReference type="GO" id="GO:0030154">
    <property type="term" value="P:cell differentiation"/>
    <property type="evidence" value="ECO:0007669"/>
    <property type="project" value="UniProtKB-KW"/>
</dbReference>
<sequence length="255" mass="28639">MTAQATQTAHRPQIPPIGTRQLGDKLAPPGQDGNMDTFQTTSAMYYDCLRTSTAEANNEEWIRSEAFPKYFSSNCDEHVGGKLQYPFTTSCSDEILSDDHVYSSYLLSRPPKVKANHEDTITQRFLANVRERQRTQSLNKAFAELRHIIPTLPSDKLSKIQTLRLATQYINFLSNLLKDSHHSRDPHPAELDMSTEVSQSPLLRKGSASGWEKEGELPLTSATISRGAYSNAGAPREAHSVRFSQALSLWREKDE</sequence>
<dbReference type="GeneID" id="36343537"/>
<dbReference type="PANTHER" id="PTHR23349">
    <property type="entry name" value="BASIC HELIX-LOOP-HELIX TRANSCRIPTION FACTOR, TWIST"/>
    <property type="match status" value="1"/>
</dbReference>
<evidence type="ECO:0000259" key="8">
    <source>
        <dbReference type="PROSITE" id="PS50888"/>
    </source>
</evidence>
<keyword evidence="11" id="KW-1185">Reference proteome</keyword>
<name>U6J8Q9_ECHGR</name>
<feature type="domain" description="BHLH" evidence="8">
    <location>
        <begin position="122"/>
        <end position="173"/>
    </location>
</feature>
<dbReference type="SUPFAM" id="SSF47459">
    <property type="entry name" value="HLH, helix-loop-helix DNA-binding domain"/>
    <property type="match status" value="1"/>
</dbReference>
<keyword evidence="1" id="KW-0217">Developmental protein</keyword>
<dbReference type="GO" id="GO:0000977">
    <property type="term" value="F:RNA polymerase II transcription regulatory region sequence-specific DNA binding"/>
    <property type="evidence" value="ECO:0007669"/>
    <property type="project" value="TreeGrafter"/>
</dbReference>
<accession>U6J8Q9</accession>
<reference evidence="9" key="3">
    <citation type="submission" date="2014-06" db="EMBL/GenBank/DDBJ databases">
        <authorList>
            <person name="Aslett M."/>
        </authorList>
    </citation>
    <scope>NUCLEOTIDE SEQUENCE</scope>
</reference>
<proteinExistence type="predicted"/>
<protein>
    <submittedName>
        <fullName evidence="9 13">Twist protein</fullName>
    </submittedName>
    <submittedName>
        <fullName evidence="10">Twist-related protein</fullName>
    </submittedName>
</protein>
<evidence type="ECO:0000256" key="2">
    <source>
        <dbReference type="ARBA" id="ARBA00022782"/>
    </source>
</evidence>
<dbReference type="AlphaFoldDB" id="U6J8Q9"/>
<evidence type="ECO:0000313" key="13">
    <source>
        <dbReference type="WBParaSite" id="EgrG_000663800"/>
    </source>
</evidence>
<organism evidence="10 11">
    <name type="scientific">Echinococcus granulosus</name>
    <name type="common">Hydatid tapeworm</name>
    <dbReference type="NCBI Taxonomy" id="6210"/>
    <lineage>
        <taxon>Eukaryota</taxon>
        <taxon>Metazoa</taxon>
        <taxon>Spiralia</taxon>
        <taxon>Lophotrochozoa</taxon>
        <taxon>Platyhelminthes</taxon>
        <taxon>Cestoda</taxon>
        <taxon>Eucestoda</taxon>
        <taxon>Cyclophyllidea</taxon>
        <taxon>Taeniidae</taxon>
        <taxon>Echinococcus</taxon>
        <taxon>Echinococcus granulosus group</taxon>
    </lineage>
</organism>
<dbReference type="KEGG" id="egl:EGR_07822"/>
<feature type="compositionally biased region" description="Basic and acidic residues" evidence="7">
    <location>
        <begin position="181"/>
        <end position="190"/>
    </location>
</feature>
<dbReference type="STRING" id="6210.U6J8Q9"/>
<evidence type="ECO:0000256" key="5">
    <source>
        <dbReference type="ARBA" id="ARBA00023163"/>
    </source>
</evidence>
<evidence type="ECO:0000256" key="1">
    <source>
        <dbReference type="ARBA" id="ARBA00022473"/>
    </source>
</evidence>
<evidence type="ECO:0000256" key="4">
    <source>
        <dbReference type="ARBA" id="ARBA00023125"/>
    </source>
</evidence>
<dbReference type="OrthoDB" id="8583783at2759"/>
<dbReference type="GO" id="GO:0046983">
    <property type="term" value="F:protein dimerization activity"/>
    <property type="evidence" value="ECO:0007669"/>
    <property type="project" value="InterPro"/>
</dbReference>
<reference evidence="9 12" key="2">
    <citation type="journal article" date="2013" name="Nature">
        <title>The genomes of four tapeworm species reveal adaptations to parasitism.</title>
        <authorList>
            <person name="Tsai I.J."/>
            <person name="Zarowiecki M."/>
            <person name="Holroyd N."/>
            <person name="Garciarrubio A."/>
            <person name="Sanchez-Flores A."/>
            <person name="Brooks K.L."/>
            <person name="Tracey A."/>
            <person name="Bobes R.J."/>
            <person name="Fragoso G."/>
            <person name="Sciutto E."/>
            <person name="Aslett M."/>
            <person name="Beasley H."/>
            <person name="Bennett H.M."/>
            <person name="Cai J."/>
            <person name="Camicia F."/>
            <person name="Clark R."/>
            <person name="Cucher M."/>
            <person name="De Silva N."/>
            <person name="Day T.A."/>
            <person name="Deplazes P."/>
            <person name="Estrada K."/>
            <person name="Fernandez C."/>
            <person name="Holland P.W."/>
            <person name="Hou J."/>
            <person name="Hu S."/>
            <person name="Huckvale T."/>
            <person name="Hung S.S."/>
            <person name="Kamenetzky L."/>
            <person name="Keane J.A."/>
            <person name="Kiss F."/>
            <person name="Koziol U."/>
            <person name="Lambert O."/>
            <person name="Liu K."/>
            <person name="Luo X."/>
            <person name="Luo Y."/>
            <person name="Macchiaroli N."/>
            <person name="Nichol S."/>
            <person name="Paps J."/>
            <person name="Parkinson J."/>
            <person name="Pouchkina-Stantcheva N."/>
            <person name="Riddiford N."/>
            <person name="Rosenzvit M."/>
            <person name="Salinas G."/>
            <person name="Wasmuth J.D."/>
            <person name="Zamanian M."/>
            <person name="Zheng Y."/>
            <person name="Cai X."/>
            <person name="Soberon X."/>
            <person name="Olson P.D."/>
            <person name="Laclette J.P."/>
            <person name="Brehm K."/>
            <person name="Berriman M."/>
            <person name="Garciarrubio A."/>
            <person name="Bobes R.J."/>
            <person name="Fragoso G."/>
            <person name="Sanchez-Flores A."/>
            <person name="Estrada K."/>
            <person name="Cevallos M.A."/>
            <person name="Morett E."/>
            <person name="Gonzalez V."/>
            <person name="Portillo T."/>
            <person name="Ochoa-Leyva A."/>
            <person name="Jose M.V."/>
            <person name="Sciutto E."/>
            <person name="Landa A."/>
            <person name="Jimenez L."/>
            <person name="Valdes V."/>
            <person name="Carrero J.C."/>
            <person name="Larralde C."/>
            <person name="Morales-Montor J."/>
            <person name="Limon-Lason J."/>
            <person name="Soberon X."/>
            <person name="Laclette J.P."/>
        </authorList>
    </citation>
    <scope>NUCLEOTIDE SEQUENCE [LARGE SCALE GENOMIC DNA]</scope>
</reference>
<feature type="compositionally biased region" description="Polar residues" evidence="7">
    <location>
        <begin position="1"/>
        <end position="10"/>
    </location>
</feature>
<dbReference type="InterPro" id="IPR036638">
    <property type="entry name" value="HLH_DNA-bd_sf"/>
</dbReference>
<dbReference type="InterPro" id="IPR011598">
    <property type="entry name" value="bHLH_dom"/>
</dbReference>
<dbReference type="Pfam" id="PF00010">
    <property type="entry name" value="HLH"/>
    <property type="match status" value="1"/>
</dbReference>
<dbReference type="Proteomes" id="UP000019149">
    <property type="component" value="Unassembled WGS sequence"/>
</dbReference>
<evidence type="ECO:0000313" key="11">
    <source>
        <dbReference type="Proteomes" id="UP000019149"/>
    </source>
</evidence>
<dbReference type="Proteomes" id="UP000492820">
    <property type="component" value="Unassembled WGS sequence"/>
</dbReference>
<dbReference type="Gene3D" id="4.10.280.10">
    <property type="entry name" value="Helix-loop-helix DNA-binding domain"/>
    <property type="match status" value="1"/>
</dbReference>
<gene>
    <name evidence="10 13" type="ORF">EGR_07822</name>
    <name evidence="9" type="ORF">EgrG_000663800</name>
</gene>
<dbReference type="GO" id="GO:0000981">
    <property type="term" value="F:DNA-binding transcription factor activity, RNA polymerase II-specific"/>
    <property type="evidence" value="ECO:0007669"/>
    <property type="project" value="TreeGrafter"/>
</dbReference>
<dbReference type="CTD" id="36343537"/>
<keyword evidence="2" id="KW-0221">Differentiation</keyword>
<evidence type="ECO:0000313" key="12">
    <source>
        <dbReference type="Proteomes" id="UP000492820"/>
    </source>
</evidence>
<keyword evidence="4" id="KW-0238">DNA-binding</keyword>
<reference evidence="13" key="4">
    <citation type="submission" date="2020-10" db="UniProtKB">
        <authorList>
            <consortium name="WormBaseParasite"/>
        </authorList>
    </citation>
    <scope>IDENTIFICATION</scope>
</reference>
<feature type="region of interest" description="Disordered" evidence="7">
    <location>
        <begin position="181"/>
        <end position="217"/>
    </location>
</feature>
<dbReference type="SMART" id="SM00353">
    <property type="entry name" value="HLH"/>
    <property type="match status" value="1"/>
</dbReference>
<dbReference type="PANTHER" id="PTHR23349:SF50">
    <property type="entry name" value="PROTEIN TWIST"/>
    <property type="match status" value="1"/>
</dbReference>
<keyword evidence="5" id="KW-0804">Transcription</keyword>
<evidence type="ECO:0000256" key="3">
    <source>
        <dbReference type="ARBA" id="ARBA00023015"/>
    </source>
</evidence>
<keyword evidence="6" id="KW-0539">Nucleus</keyword>
<reference evidence="10 11" key="1">
    <citation type="journal article" date="2013" name="Nat. Genet.">
        <title>The genome of the hydatid tapeworm Echinococcus granulosus.</title>
        <authorList>
            <person name="Zheng H."/>
            <person name="Zhang W."/>
            <person name="Zhang L."/>
            <person name="Zhang Z."/>
            <person name="Li J."/>
            <person name="Lu G."/>
            <person name="Zhu Y."/>
            <person name="Wang Y."/>
            <person name="Huang Y."/>
            <person name="Liu J."/>
            <person name="Kang H."/>
            <person name="Chen J."/>
            <person name="Wang L."/>
            <person name="Chen A."/>
            <person name="Yu S."/>
            <person name="Gao Z."/>
            <person name="Jin L."/>
            <person name="Gu W."/>
            <person name="Wang Z."/>
            <person name="Zhao L."/>
            <person name="Shi B."/>
            <person name="Wen H."/>
            <person name="Lin R."/>
            <person name="Jones M.K."/>
            <person name="Brejova B."/>
            <person name="Vinar T."/>
            <person name="Zhao G."/>
            <person name="McManus D.P."/>
            <person name="Chen Z."/>
            <person name="Zhou Y."/>
            <person name="Wang S."/>
        </authorList>
    </citation>
    <scope>NUCLEOTIDE SEQUENCE [LARGE SCALE GENOMIC DNA]</scope>
</reference>
<feature type="region of interest" description="Disordered" evidence="7">
    <location>
        <begin position="1"/>
        <end position="32"/>
    </location>
</feature>
<dbReference type="InterPro" id="IPR050283">
    <property type="entry name" value="E-box_TF_Regulators"/>
</dbReference>
<dbReference type="PROSITE" id="PS50888">
    <property type="entry name" value="BHLH"/>
    <property type="match status" value="1"/>
</dbReference>
<evidence type="ECO:0000313" key="10">
    <source>
        <dbReference type="EMBL" id="EUB57286.1"/>
    </source>
</evidence>
<evidence type="ECO:0000256" key="6">
    <source>
        <dbReference type="ARBA" id="ARBA00023242"/>
    </source>
</evidence>
<dbReference type="WBParaSite" id="EgrG_000663800">
    <property type="protein sequence ID" value="EgrG_000663800"/>
    <property type="gene ID" value="EgrG_000663800"/>
</dbReference>